<dbReference type="SUPFAM" id="SSF46689">
    <property type="entry name" value="Homeodomain-like"/>
    <property type="match status" value="1"/>
</dbReference>
<evidence type="ECO:0000256" key="4">
    <source>
        <dbReference type="ARBA" id="ARBA00022729"/>
    </source>
</evidence>
<evidence type="ECO:0000259" key="8">
    <source>
        <dbReference type="PROSITE" id="PS01124"/>
    </source>
</evidence>
<dbReference type="GO" id="GO:0005886">
    <property type="term" value="C:plasma membrane"/>
    <property type="evidence" value="ECO:0007669"/>
    <property type="project" value="UniProtKB-SubCell"/>
</dbReference>
<dbReference type="InterPro" id="IPR002491">
    <property type="entry name" value="ABC_transptr_periplasmic_BD"/>
</dbReference>
<keyword evidence="4" id="KW-0732">Signal</keyword>
<keyword evidence="7" id="KW-0804">Transcription</keyword>
<comment type="subcellular location">
    <subcellularLocation>
        <location evidence="1">Cell membrane</location>
        <topology evidence="1">Lipid-anchor</topology>
    </subcellularLocation>
</comment>
<evidence type="ECO:0000259" key="9">
    <source>
        <dbReference type="PROSITE" id="PS50983"/>
    </source>
</evidence>
<keyword evidence="6" id="KW-0238">DNA-binding</keyword>
<dbReference type="PANTHER" id="PTHR30532:SF26">
    <property type="entry name" value="IRON(3+)-HYDROXAMATE-BINDING PROTEIN FHUD"/>
    <property type="match status" value="1"/>
</dbReference>
<evidence type="ECO:0000313" key="11">
    <source>
        <dbReference type="Proteomes" id="UP000094784"/>
    </source>
</evidence>
<dbReference type="Pfam" id="PF12833">
    <property type="entry name" value="HTH_18"/>
    <property type="match status" value="1"/>
</dbReference>
<proteinExistence type="inferred from homology"/>
<dbReference type="SUPFAM" id="SSF53807">
    <property type="entry name" value="Helical backbone' metal receptor"/>
    <property type="match status" value="1"/>
</dbReference>
<dbReference type="GO" id="GO:0043565">
    <property type="term" value="F:sequence-specific DNA binding"/>
    <property type="evidence" value="ECO:0007669"/>
    <property type="project" value="InterPro"/>
</dbReference>
<dbReference type="GO" id="GO:1901678">
    <property type="term" value="P:iron coordination entity transport"/>
    <property type="evidence" value="ECO:0007669"/>
    <property type="project" value="UniProtKB-ARBA"/>
</dbReference>
<dbReference type="PROSITE" id="PS01124">
    <property type="entry name" value="HTH_ARAC_FAMILY_2"/>
    <property type="match status" value="1"/>
</dbReference>
<protein>
    <submittedName>
        <fullName evidence="10">Fe3+-hydroxamate ABC transporter substrate-binding protein</fullName>
    </submittedName>
</protein>
<feature type="domain" description="HTH araC/xylS-type" evidence="8">
    <location>
        <begin position="158"/>
        <end position="256"/>
    </location>
</feature>
<dbReference type="Proteomes" id="UP000094784">
    <property type="component" value="Unassembled WGS sequence"/>
</dbReference>
<dbReference type="GO" id="GO:0030288">
    <property type="term" value="C:outer membrane-bounded periplasmic space"/>
    <property type="evidence" value="ECO:0007669"/>
    <property type="project" value="TreeGrafter"/>
</dbReference>
<dbReference type="InterPro" id="IPR018062">
    <property type="entry name" value="HTH_AraC-typ_CS"/>
</dbReference>
<dbReference type="Gene3D" id="3.40.50.1980">
    <property type="entry name" value="Nitrogenase molybdenum iron protein domain"/>
    <property type="match status" value="2"/>
</dbReference>
<dbReference type="PROSITE" id="PS00041">
    <property type="entry name" value="HTH_ARAC_FAMILY_1"/>
    <property type="match status" value="1"/>
</dbReference>
<evidence type="ECO:0000256" key="7">
    <source>
        <dbReference type="ARBA" id="ARBA00023163"/>
    </source>
</evidence>
<dbReference type="AlphaFoldDB" id="A0A1E4R1X3"/>
<comment type="caution">
    <text evidence="10">The sequence shown here is derived from an EMBL/GenBank/DDBJ whole genome shotgun (WGS) entry which is preliminary data.</text>
</comment>
<dbReference type="SMART" id="SM00342">
    <property type="entry name" value="HTH_ARAC"/>
    <property type="match status" value="1"/>
</dbReference>
<dbReference type="InterPro" id="IPR018060">
    <property type="entry name" value="HTH_AraC"/>
</dbReference>
<dbReference type="PANTHER" id="PTHR30532">
    <property type="entry name" value="IRON III DICITRATE-BINDING PERIPLASMIC PROTEIN"/>
    <property type="match status" value="1"/>
</dbReference>
<dbReference type="RefSeq" id="WP_069479756.1">
    <property type="nucleotide sequence ID" value="NZ_KV766182.1"/>
</dbReference>
<dbReference type="InterPro" id="IPR051313">
    <property type="entry name" value="Bact_iron-sidero_bind"/>
</dbReference>
<dbReference type="Gene3D" id="1.10.10.60">
    <property type="entry name" value="Homeodomain-like"/>
    <property type="match status" value="2"/>
</dbReference>
<evidence type="ECO:0000256" key="2">
    <source>
        <dbReference type="ARBA" id="ARBA00008814"/>
    </source>
</evidence>
<comment type="similarity">
    <text evidence="2">Belongs to the bacterial solute-binding protein 8 family.</text>
</comment>
<evidence type="ECO:0000313" key="10">
    <source>
        <dbReference type="EMBL" id="ODV54470.1"/>
    </source>
</evidence>
<dbReference type="PROSITE" id="PS50983">
    <property type="entry name" value="FE_B12_PBP"/>
    <property type="match status" value="1"/>
</dbReference>
<evidence type="ECO:0000256" key="6">
    <source>
        <dbReference type="ARBA" id="ARBA00023125"/>
    </source>
</evidence>
<accession>A0A1E4R1X3</accession>
<sequence length="521" mass="60065">MYKDNELLCQFFYQPIQIMRLVELLCDKRGRLAYPFIIVVYEGHAIYTLQGRQLQLSSNSVMFVDDGDDFQLLKANECIGVVIIYRAYGPNIVNLLQDTTLMVHCTYRLMNLVKEIEREAKITVESNPFRLQKLFGEMLEELYNHLRTNKEQEGLWIDRVLDYMNLHFNEDLTREEMAEKAQVSPEHFSRTFHKHTGYTYSEYLTLLRIRESQKKLLLGMPKLDDLAQVVGYREGTYLSRKFKEIVGVSPTVYYQKSKRLIVLNANHTACLLALGVTPVLGVYSPFLENIKSVPSSQKLTGYEQDIASNYQEIIAACPDVVINYSGSMEKQALLSIGPVFELSCSQLSWREQFGLIANLVDRREVYNHWLRQYDEQIVHCNQLLDRRFGARGTAIVWEIGSHAAYCLNSSHGRGSHILYEDLGFSRPDEIVAHNIEKTGYLTVNIEEIVHFPADYIFVTALPTKDSGKESLLAVLHSEKWKSLAAVQKKQVYFMNQYETFYGYDPLSTAVQLQKLMEVLTS</sequence>
<organism evidence="10 11">
    <name type="scientific">Lysinibacillus fusiformis</name>
    <dbReference type="NCBI Taxonomy" id="28031"/>
    <lineage>
        <taxon>Bacteria</taxon>
        <taxon>Bacillati</taxon>
        <taxon>Bacillota</taxon>
        <taxon>Bacilli</taxon>
        <taxon>Bacillales</taxon>
        <taxon>Bacillaceae</taxon>
        <taxon>Lysinibacillus</taxon>
    </lineage>
</organism>
<reference evidence="10 11" key="1">
    <citation type="submission" date="2016-09" db="EMBL/GenBank/DDBJ databases">
        <title>Draft genome sequence of the soil isolate, Lysinibacillus fusiformis M5, a potential hypoxanthine producer.</title>
        <authorList>
            <person name="Gallegos-Monterrosa R."/>
            <person name="Maroti G."/>
            <person name="Balint B."/>
            <person name="Kovacs A.T."/>
        </authorList>
    </citation>
    <scope>NUCLEOTIDE SEQUENCE [LARGE SCALE GENOMIC DNA]</scope>
    <source>
        <strain evidence="10 11">M5</strain>
    </source>
</reference>
<dbReference type="Pfam" id="PF01497">
    <property type="entry name" value="Peripla_BP_2"/>
    <property type="match status" value="1"/>
</dbReference>
<evidence type="ECO:0000256" key="5">
    <source>
        <dbReference type="ARBA" id="ARBA00023015"/>
    </source>
</evidence>
<dbReference type="OrthoDB" id="8737373at2"/>
<keyword evidence="5" id="KW-0805">Transcription regulation</keyword>
<feature type="domain" description="Fe/B12 periplasmic-binding" evidence="9">
    <location>
        <begin position="259"/>
        <end position="521"/>
    </location>
</feature>
<dbReference type="GO" id="GO:0003700">
    <property type="term" value="F:DNA-binding transcription factor activity"/>
    <property type="evidence" value="ECO:0007669"/>
    <property type="project" value="InterPro"/>
</dbReference>
<dbReference type="InterPro" id="IPR009057">
    <property type="entry name" value="Homeodomain-like_sf"/>
</dbReference>
<evidence type="ECO:0000256" key="3">
    <source>
        <dbReference type="ARBA" id="ARBA00022448"/>
    </source>
</evidence>
<gene>
    <name evidence="10" type="ORF">BG258_00450</name>
</gene>
<name>A0A1E4R1X3_9BACI</name>
<evidence type="ECO:0000256" key="1">
    <source>
        <dbReference type="ARBA" id="ARBA00004193"/>
    </source>
</evidence>
<keyword evidence="3" id="KW-0813">Transport</keyword>
<dbReference type="EMBL" id="MECQ01000001">
    <property type="protein sequence ID" value="ODV54470.1"/>
    <property type="molecule type" value="Genomic_DNA"/>
</dbReference>